<dbReference type="Pfam" id="PF10647">
    <property type="entry name" value="Gmad1"/>
    <property type="match status" value="1"/>
</dbReference>
<dbReference type="RefSeq" id="WP_012919277.1">
    <property type="nucleotide sequence ID" value="NC_013729.1"/>
</dbReference>
<dbReference type="KEGG" id="kfl:Kfla_1626"/>
<gene>
    <name evidence="4" type="ordered locus">Kfla_1626</name>
</gene>
<dbReference type="SMART" id="SM00909">
    <property type="entry name" value="Germane"/>
    <property type="match status" value="1"/>
</dbReference>
<dbReference type="InterPro" id="IPR019606">
    <property type="entry name" value="GerMN"/>
</dbReference>
<dbReference type="Proteomes" id="UP000007967">
    <property type="component" value="Chromosome"/>
</dbReference>
<evidence type="ECO:0000259" key="3">
    <source>
        <dbReference type="SMART" id="SM00909"/>
    </source>
</evidence>
<evidence type="ECO:0000256" key="2">
    <source>
        <dbReference type="SAM" id="SignalP"/>
    </source>
</evidence>
<reference evidence="5" key="1">
    <citation type="submission" date="2009-09" db="EMBL/GenBank/DDBJ databases">
        <title>The complete genome of Kribbella flavida DSM 17836.</title>
        <authorList>
            <consortium name="US DOE Joint Genome Institute (JGI-PGF)"/>
            <person name="Lucas S."/>
            <person name="Copeland A."/>
            <person name="Lapidus A."/>
            <person name="Glavina del Rio T."/>
            <person name="Dalin E."/>
            <person name="Tice H."/>
            <person name="Bruce D."/>
            <person name="Goodwin L."/>
            <person name="Pitluck S."/>
            <person name="Kyrpides N."/>
            <person name="Mavromatis K."/>
            <person name="Ivanova N."/>
            <person name="Saunders E."/>
            <person name="Brettin T."/>
            <person name="Detter J.C."/>
            <person name="Han C."/>
            <person name="Larimer F."/>
            <person name="Land M."/>
            <person name="Hauser L."/>
            <person name="Markowitz V."/>
            <person name="Cheng J.-F."/>
            <person name="Hugenholtz P."/>
            <person name="Woyke T."/>
            <person name="Wu D."/>
            <person name="Pukall R."/>
            <person name="Klenk H.-P."/>
            <person name="Eisen J.A."/>
        </authorList>
    </citation>
    <scope>NUCLEOTIDE SEQUENCE [LARGE SCALE GENOMIC DNA]</scope>
    <source>
        <strain evidence="5">DSM 17836 / JCM 10339 / NBRC 14399</strain>
    </source>
</reference>
<feature type="domain" description="GerMN" evidence="3">
    <location>
        <begin position="207"/>
        <end position="294"/>
    </location>
</feature>
<dbReference type="InterPro" id="IPR059026">
    <property type="entry name" value="LpqB_N"/>
</dbReference>
<accession>D2PMH7</accession>
<reference evidence="4 5" key="2">
    <citation type="journal article" date="2010" name="Stand. Genomic Sci.">
        <title>Complete genome sequence of Kribbella flavida type strain (IFO 14399).</title>
        <authorList>
            <person name="Pukall R."/>
            <person name="Lapidus A."/>
            <person name="Glavina Del Rio T."/>
            <person name="Copeland A."/>
            <person name="Tice H."/>
            <person name="Cheng J.-F."/>
            <person name="Lucas S."/>
            <person name="Chen F."/>
            <person name="Nolan M."/>
            <person name="LaButti K."/>
            <person name="Pati A."/>
            <person name="Ivanova N."/>
            <person name="Mavrommatis K."/>
            <person name="Mikhailova N."/>
            <person name="Pitluck S."/>
            <person name="Bruce D."/>
            <person name="Goodwin L."/>
            <person name="Land M."/>
            <person name="Hauser L."/>
            <person name="Chang Y.-J."/>
            <person name="Jeffries C.D."/>
            <person name="Chen A."/>
            <person name="Palaniappan K."/>
            <person name="Chain P."/>
            <person name="Rohde M."/>
            <person name="Goeker M."/>
            <person name="Bristow J."/>
            <person name="Eisen J.A."/>
            <person name="Markowitz V."/>
            <person name="Hugenholtz P."/>
            <person name="Kyrpides N.C."/>
            <person name="Klenk H.-P."/>
            <person name="Brettin T."/>
        </authorList>
    </citation>
    <scope>NUCLEOTIDE SEQUENCE [LARGE SCALE GENOMIC DNA]</scope>
    <source>
        <strain evidence="5">DSM 17836 / JCM 10339 / NBRC 14399</strain>
    </source>
</reference>
<dbReference type="eggNOG" id="COG5401">
    <property type="taxonomic scope" value="Bacteria"/>
</dbReference>
<proteinExistence type="predicted"/>
<protein>
    <recommendedName>
        <fullName evidence="3">GerMN domain-containing protein</fullName>
    </recommendedName>
</protein>
<feature type="region of interest" description="Disordered" evidence="1">
    <location>
        <begin position="29"/>
        <end position="54"/>
    </location>
</feature>
<evidence type="ECO:0000256" key="1">
    <source>
        <dbReference type="SAM" id="MobiDB-lite"/>
    </source>
</evidence>
<keyword evidence="5" id="KW-1185">Reference proteome</keyword>
<dbReference type="PROSITE" id="PS51257">
    <property type="entry name" value="PROKAR_LIPOPROTEIN"/>
    <property type="match status" value="1"/>
</dbReference>
<dbReference type="InterPro" id="IPR018910">
    <property type="entry name" value="LpqB_C"/>
</dbReference>
<dbReference type="Pfam" id="PF10646">
    <property type="entry name" value="Germane"/>
    <property type="match status" value="1"/>
</dbReference>
<feature type="chain" id="PRO_5003033183" description="GerMN domain-containing protein" evidence="2">
    <location>
        <begin position="24"/>
        <end position="591"/>
    </location>
</feature>
<organism evidence="4 5">
    <name type="scientific">Kribbella flavida (strain DSM 17836 / JCM 10339 / NBRC 14399)</name>
    <dbReference type="NCBI Taxonomy" id="479435"/>
    <lineage>
        <taxon>Bacteria</taxon>
        <taxon>Bacillati</taxon>
        <taxon>Actinomycetota</taxon>
        <taxon>Actinomycetes</taxon>
        <taxon>Propionibacteriales</taxon>
        <taxon>Kribbellaceae</taxon>
        <taxon>Kribbella</taxon>
    </lineage>
</organism>
<dbReference type="HOGENOM" id="CLU_032207_0_1_11"/>
<feature type="signal peptide" evidence="2">
    <location>
        <begin position="1"/>
        <end position="23"/>
    </location>
</feature>
<dbReference type="Pfam" id="PF25976">
    <property type="entry name" value="LpqB_N"/>
    <property type="match status" value="1"/>
</dbReference>
<name>D2PMH7_KRIFD</name>
<dbReference type="EMBL" id="CP001736">
    <property type="protein sequence ID" value="ADB30721.1"/>
    <property type="molecule type" value="Genomic_DNA"/>
</dbReference>
<sequence length="591" mass="63586">MRHRRAGLVAAALAALMLATGCATVPTKGEIRRDSKEGPAAAGGGMVGVKAQSPRRNMNPQAIVNGFVEAMSDFGGYEVAREYLTPEAAAQWKPETRISVYDQSSTKAITPATKNVFRLRAPLVGTIDQRGSWSSAPRTSTVSFDFRVTQVDGQYRVASVPPGVFLGSNQLELRLEPFALYFANRERNMLVPDPIFLPRDLPAGQNATQLIQQLLKGPTSRLGNGAGTAAPPGTQVNVSVPVDNGTATVELSDVANGLSEGDRELLAAQIMWTLRPISTRVKITVGGTKLLGDTSPDTLQFSNFANFDPAVPVPQMKDLYGVSKGKVQRIPLDGSGPIGPSPLDDSALSLYTAESFAVNLRGSDGAIVTTVDGKPSVAVAPLETLDEDDKVDPVRTEGEVLRPSFDNQDNLWIVDRARSSAPRLRVRAKDGKVSDVRVNFLGNTPLSLRMAPDGVRALMVMRDKAGKNFVQTGTVNSNDAKQLQLGQFRKLELSLTDITDATWSQLGVLVAGKPRPDAARELWFVNTDGSQPRLVPGVANNFEAKTLASNSNLDTLPAVKDTDGRMHWQQKDLSWQTLEDPPVVVDPVYPG</sequence>
<keyword evidence="2" id="KW-0732">Signal</keyword>
<evidence type="ECO:0000313" key="4">
    <source>
        <dbReference type="EMBL" id="ADB30721.1"/>
    </source>
</evidence>
<evidence type="ECO:0000313" key="5">
    <source>
        <dbReference type="Proteomes" id="UP000007967"/>
    </source>
</evidence>
<dbReference type="AlphaFoldDB" id="D2PMH7"/>
<dbReference type="STRING" id="479435.Kfla_1626"/>